<dbReference type="GO" id="GO:0003917">
    <property type="term" value="F:DNA topoisomerase type I (single strand cut, ATP-independent) activity"/>
    <property type="evidence" value="ECO:0007669"/>
    <property type="project" value="UniProtKB-UniRule"/>
</dbReference>
<dbReference type="GO" id="GO:0005694">
    <property type="term" value="C:chromosome"/>
    <property type="evidence" value="ECO:0007669"/>
    <property type="project" value="InterPro"/>
</dbReference>
<keyword evidence="4" id="KW-0863">Zinc-finger</keyword>
<feature type="site" description="Interaction with DNA" evidence="10">
    <location>
        <position position="140"/>
    </location>
</feature>
<dbReference type="InterPro" id="IPR013498">
    <property type="entry name" value="Topo_IA_Znf"/>
</dbReference>
<reference evidence="14 15" key="1">
    <citation type="submission" date="2018-06" db="EMBL/GenBank/DDBJ databases">
        <authorList>
            <consortium name="Pathogen Informatics"/>
            <person name="Doyle S."/>
        </authorList>
    </citation>
    <scope>NUCLEOTIDE SEQUENCE [LARGE SCALE GENOMIC DNA]</scope>
    <source>
        <strain evidence="14 15">NCTC13294</strain>
    </source>
</reference>
<dbReference type="Gene3D" id="3.40.50.140">
    <property type="match status" value="1"/>
</dbReference>
<dbReference type="AlphaFoldDB" id="A0A381E7L3"/>
<dbReference type="InterPro" id="IPR003601">
    <property type="entry name" value="Topo_IA_2"/>
</dbReference>
<keyword evidence="5" id="KW-0862">Zinc</keyword>
<feature type="site" description="Interaction with DNA" evidence="10">
    <location>
        <position position="309"/>
    </location>
</feature>
<evidence type="ECO:0000256" key="3">
    <source>
        <dbReference type="ARBA" id="ARBA00022723"/>
    </source>
</evidence>
<dbReference type="HAMAP" id="MF_00952">
    <property type="entry name" value="Topoisom_1_prok"/>
    <property type="match status" value="1"/>
</dbReference>
<dbReference type="EC" id="5.6.2.1" evidence="10"/>
<dbReference type="Pfam" id="PF01751">
    <property type="entry name" value="Toprim"/>
    <property type="match status" value="1"/>
</dbReference>
<proteinExistence type="inferred from homology"/>
<dbReference type="SMART" id="SM00437">
    <property type="entry name" value="TOP1Ac"/>
    <property type="match status" value="1"/>
</dbReference>
<dbReference type="NCBIfam" id="TIGR01051">
    <property type="entry name" value="topA_bact"/>
    <property type="match status" value="1"/>
</dbReference>
<accession>A0A381E7L3</accession>
<feature type="domain" description="Toprim" evidence="12">
    <location>
        <begin position="2"/>
        <end position="111"/>
    </location>
</feature>
<dbReference type="PANTHER" id="PTHR42785:SF1">
    <property type="entry name" value="DNA TOPOISOMERASE"/>
    <property type="match status" value="1"/>
</dbReference>
<comment type="caution">
    <text evidence="10">Lacks conserved residue(s) required for the propagation of feature annotation.</text>
</comment>
<dbReference type="GO" id="GO:0006265">
    <property type="term" value="P:DNA topological change"/>
    <property type="evidence" value="ECO:0007669"/>
    <property type="project" value="UniProtKB-UniRule"/>
</dbReference>
<name>A0A381E7L3_9GAMM</name>
<comment type="function">
    <text evidence="10">Releases the supercoiling and torsional tension of DNA, which is introduced during the DNA replication and transcription, by transiently cleaving and rejoining one strand of the DNA duplex. Introduces a single-strand break via transesterification at a target site in duplex DNA. The scissile phosphodiester is attacked by the catalytic tyrosine of the enzyme, resulting in the formation of a DNA-(5'-phosphotyrosyl)-enzyme intermediate and the expulsion of a 3'-OH DNA strand. The free DNA strand then undergoes passage around the unbroken strand, thus removing DNA supercoils. Finally, in the religation step, the DNA 3'-OH attacks the covalent intermediate to expel the active-site tyrosine and restore the DNA phosphodiester backbone.</text>
</comment>
<dbReference type="EMBL" id="UFUW01000001">
    <property type="protein sequence ID" value="SUX22708.1"/>
    <property type="molecule type" value="Genomic_DNA"/>
</dbReference>
<evidence type="ECO:0000256" key="10">
    <source>
        <dbReference type="HAMAP-Rule" id="MF_00952"/>
    </source>
</evidence>
<evidence type="ECO:0000256" key="9">
    <source>
        <dbReference type="ARBA" id="ARBA00023235"/>
    </source>
</evidence>
<dbReference type="OrthoDB" id="9804262at2"/>
<comment type="subunit">
    <text evidence="10">Monomer.</text>
</comment>
<evidence type="ECO:0000256" key="7">
    <source>
        <dbReference type="ARBA" id="ARBA00023029"/>
    </source>
</evidence>
<keyword evidence="8 10" id="KW-0238">DNA-binding</keyword>
<keyword evidence="3" id="KW-0479">Metal-binding</keyword>
<dbReference type="Gene3D" id="2.70.20.10">
    <property type="entry name" value="Topoisomerase I, domain 3"/>
    <property type="match status" value="1"/>
</dbReference>
<dbReference type="Gene3D" id="1.10.460.10">
    <property type="entry name" value="Topoisomerase I, domain 2"/>
    <property type="match status" value="1"/>
</dbReference>
<dbReference type="InterPro" id="IPR023405">
    <property type="entry name" value="Topo_IA_core_domain"/>
</dbReference>
<dbReference type="PROSITE" id="PS52039">
    <property type="entry name" value="TOPO_IA_2"/>
    <property type="match status" value="1"/>
</dbReference>
<keyword evidence="15" id="KW-1185">Reference proteome</keyword>
<dbReference type="InterPro" id="IPR028612">
    <property type="entry name" value="Topoisom_1_IA"/>
</dbReference>
<dbReference type="Gene3D" id="3.30.65.10">
    <property type="entry name" value="Bacterial Topoisomerase I, domain 1"/>
    <property type="match status" value="2"/>
</dbReference>
<dbReference type="InterPro" id="IPR013825">
    <property type="entry name" value="Topo_IA_cen_sub2"/>
</dbReference>
<evidence type="ECO:0000256" key="11">
    <source>
        <dbReference type="SAM" id="MobiDB-lite"/>
    </source>
</evidence>
<dbReference type="SUPFAM" id="SSF56712">
    <property type="entry name" value="Prokaryotic type I DNA topoisomerase"/>
    <property type="match status" value="1"/>
</dbReference>
<dbReference type="InterPro" id="IPR005733">
    <property type="entry name" value="TopoI_bac-type"/>
</dbReference>
<keyword evidence="7 10" id="KW-0799">Topoisomerase</keyword>
<feature type="region of interest" description="Disordered" evidence="11">
    <location>
        <begin position="709"/>
        <end position="761"/>
    </location>
</feature>
<dbReference type="PROSITE" id="PS50880">
    <property type="entry name" value="TOPRIM"/>
    <property type="match status" value="1"/>
</dbReference>
<dbReference type="InterPro" id="IPR013826">
    <property type="entry name" value="Topo_IA_cen_sub3"/>
</dbReference>
<feature type="site" description="Interaction with DNA" evidence="10">
    <location>
        <position position="32"/>
    </location>
</feature>
<dbReference type="GO" id="GO:0008270">
    <property type="term" value="F:zinc ion binding"/>
    <property type="evidence" value="ECO:0007669"/>
    <property type="project" value="UniProtKB-KW"/>
</dbReference>
<dbReference type="CDD" id="cd03363">
    <property type="entry name" value="TOPRIM_TopoIA_TopoI"/>
    <property type="match status" value="1"/>
</dbReference>
<dbReference type="RefSeq" id="WP_115611610.1">
    <property type="nucleotide sequence ID" value="NZ_UFUW01000001.1"/>
</dbReference>
<feature type="domain" description="Topo IA-type catalytic" evidence="13">
    <location>
        <begin position="126"/>
        <end position="594"/>
    </location>
</feature>
<feature type="site" description="Interaction with DNA" evidence="10">
    <location>
        <position position="136"/>
    </location>
</feature>
<dbReference type="PANTHER" id="PTHR42785">
    <property type="entry name" value="DNA TOPOISOMERASE, TYPE IA, CORE"/>
    <property type="match status" value="1"/>
</dbReference>
<evidence type="ECO:0000259" key="13">
    <source>
        <dbReference type="PROSITE" id="PS52039"/>
    </source>
</evidence>
<evidence type="ECO:0000313" key="15">
    <source>
        <dbReference type="Proteomes" id="UP000254572"/>
    </source>
</evidence>
<dbReference type="InterPro" id="IPR000380">
    <property type="entry name" value="Topo_IA"/>
</dbReference>
<dbReference type="InterPro" id="IPR003602">
    <property type="entry name" value="Topo_IA_DNA-bd_dom"/>
</dbReference>
<feature type="active site" description="O-(5'-phospho-DNA)-tyrosine intermediate" evidence="10">
    <location>
        <position position="307"/>
    </location>
</feature>
<dbReference type="Gene3D" id="1.10.290.10">
    <property type="entry name" value="Topoisomerase I, domain 4"/>
    <property type="match status" value="1"/>
</dbReference>
<evidence type="ECO:0000256" key="5">
    <source>
        <dbReference type="ARBA" id="ARBA00022833"/>
    </source>
</evidence>
<evidence type="ECO:0000256" key="2">
    <source>
        <dbReference type="ARBA" id="ARBA00009446"/>
    </source>
</evidence>
<feature type="region of interest" description="Interaction with DNA" evidence="10">
    <location>
        <begin position="161"/>
        <end position="166"/>
    </location>
</feature>
<dbReference type="PRINTS" id="PR00417">
    <property type="entry name" value="PRTPISMRASEI"/>
</dbReference>
<dbReference type="SUPFAM" id="SSF57783">
    <property type="entry name" value="Zinc beta-ribbon"/>
    <property type="match status" value="1"/>
</dbReference>
<dbReference type="GO" id="GO:0003677">
    <property type="term" value="F:DNA binding"/>
    <property type="evidence" value="ECO:0007669"/>
    <property type="project" value="UniProtKB-KW"/>
</dbReference>
<dbReference type="SMART" id="SM00493">
    <property type="entry name" value="TOPRIM"/>
    <property type="match status" value="1"/>
</dbReference>
<evidence type="ECO:0000259" key="12">
    <source>
        <dbReference type="PROSITE" id="PS50880"/>
    </source>
</evidence>
<dbReference type="InterPro" id="IPR013497">
    <property type="entry name" value="Topo_IA_cen"/>
</dbReference>
<sequence>MTRLLIVESPNKVKHIEHHLGDGWQVAASAGHVRDLPQNEMGVAGPDYWPQYVNTDRGGAVIARLRKLAQSATEVWLATDPDREGEAIAWHLAQVLGKEHVYKRVTFNEISKTAIHKAIAAPRQIDRCLFLAQQGRRVLDRLYGYKVSPALGNKLGQHGLSAGRVQSVALRLVVEREETIRNFQKVKHFGVLLSFASSNGSPDNGQWSARWTPPLTVRPGKDAHLSPADNADETPLVTDRAIAEAVLAAARQGVVVTDFAEKTQARKPPPPFTTSTLQQAASVQLHLGVNATMQAAQALFEAGLITYHRTDNPNLSDDGIQAVWALLRQRGQDAYIPEKPNTWKAKDGAQEAHEAIRPTDFSLYKGADCAERGVNAMQIQLYQLIWRRAVASQMKAAQFKVRSATLVTTAPVAALDAVAVPADGVPGQQQVTFTARGQEMIFAGWMRLAQGGDETGEKKIEGEEDASGLLPLLRVGDHHTPQDGRVLELETKPPGRFSEAGLVKKLEAEGIGRPATYAAIIGTLTGKGYVETVNRFFVPSALGEAIVNGLRNRFDFMEVGYTKGMEDELDAIAAGKADYQQVVAHYDQALDGQLAQFTQVDLPRFAGAGTEDSATYPCPDCGDGVLRRLKSKAGFFWGCSNYNREGNPCKATFPDNKGKPGQRPEQSHDHPCPACGKGYLQRRAGKKPGTYWWGCNAYPACKHTAPDNDGKPGVWGDKPASGQASSKPATGKPSGKPGTGTKTANNRRGSSTAFSGGGYRCPDCGGELVQRSGSKGVFWGCKNYPKCKHTEPDAHGEPRFAATE</sequence>
<dbReference type="SMART" id="SM00436">
    <property type="entry name" value="TOP1Bc"/>
    <property type="match status" value="1"/>
</dbReference>
<evidence type="ECO:0000313" key="14">
    <source>
        <dbReference type="EMBL" id="SUX22708.1"/>
    </source>
</evidence>
<organism evidence="14 15">
    <name type="scientific">Cardiobacterium valvarum</name>
    <dbReference type="NCBI Taxonomy" id="194702"/>
    <lineage>
        <taxon>Bacteria</taxon>
        <taxon>Pseudomonadati</taxon>
        <taxon>Pseudomonadota</taxon>
        <taxon>Gammaproteobacteria</taxon>
        <taxon>Cardiobacteriales</taxon>
        <taxon>Cardiobacteriaceae</taxon>
        <taxon>Cardiobacterium</taxon>
    </lineage>
</organism>
<dbReference type="InterPro" id="IPR006171">
    <property type="entry name" value="TOPRIM_dom"/>
</dbReference>
<dbReference type="InterPro" id="IPR034149">
    <property type="entry name" value="TOPRIM_TopoI"/>
</dbReference>
<dbReference type="Proteomes" id="UP000254572">
    <property type="component" value="Unassembled WGS sequence"/>
</dbReference>
<feature type="region of interest" description="Disordered" evidence="11">
    <location>
        <begin position="651"/>
        <end position="673"/>
    </location>
</feature>
<feature type="site" description="Interaction with DNA" evidence="10">
    <location>
        <position position="145"/>
    </location>
</feature>
<evidence type="ECO:0000256" key="4">
    <source>
        <dbReference type="ARBA" id="ARBA00022771"/>
    </source>
</evidence>
<feature type="site" description="Interaction with DNA" evidence="10">
    <location>
        <position position="137"/>
    </location>
</feature>
<protein>
    <recommendedName>
        <fullName evidence="10">DNA topoisomerase 1</fullName>
        <ecNumber evidence="10">5.6.2.1</ecNumber>
    </recommendedName>
    <alternativeName>
        <fullName evidence="10">DNA topoisomerase I</fullName>
    </alternativeName>
</protein>
<dbReference type="Pfam" id="PF01396">
    <property type="entry name" value="Zn_ribbon_Top1"/>
    <property type="match status" value="3"/>
</dbReference>
<evidence type="ECO:0000256" key="1">
    <source>
        <dbReference type="ARBA" id="ARBA00000213"/>
    </source>
</evidence>
<feature type="compositionally biased region" description="Low complexity" evidence="11">
    <location>
        <begin position="725"/>
        <end position="744"/>
    </location>
</feature>
<evidence type="ECO:0000256" key="8">
    <source>
        <dbReference type="ARBA" id="ARBA00023125"/>
    </source>
</evidence>
<evidence type="ECO:0000256" key="6">
    <source>
        <dbReference type="ARBA" id="ARBA00022842"/>
    </source>
</evidence>
<dbReference type="Pfam" id="PF01131">
    <property type="entry name" value="Topoisom_bac"/>
    <property type="match status" value="1"/>
</dbReference>
<comment type="similarity">
    <text evidence="2 10">Belongs to the type IA topoisomerase family.</text>
</comment>
<comment type="catalytic activity">
    <reaction evidence="1 10">
        <text>ATP-independent breakage of single-stranded DNA, followed by passage and rejoining.</text>
        <dbReference type="EC" id="5.6.2.1"/>
    </reaction>
</comment>
<gene>
    <name evidence="14" type="primary">topA_1</name>
    <name evidence="10" type="synonym">topA</name>
    <name evidence="14" type="ORF">NCTC13294_01319</name>
</gene>
<keyword evidence="9 10" id="KW-0413">Isomerase</keyword>
<dbReference type="InterPro" id="IPR013824">
    <property type="entry name" value="Topo_IA_cen_sub1"/>
</dbReference>
<dbReference type="CDD" id="cd00186">
    <property type="entry name" value="TOP1Ac"/>
    <property type="match status" value="1"/>
</dbReference>
<keyword evidence="6" id="KW-0460">Magnesium</keyword>